<feature type="domain" description="HTH araC/xylS-type" evidence="5">
    <location>
        <begin position="150"/>
        <end position="248"/>
    </location>
</feature>
<dbReference type="InterPro" id="IPR009057">
    <property type="entry name" value="Homeodomain-like_sf"/>
</dbReference>
<dbReference type="PROSITE" id="PS50110">
    <property type="entry name" value="RESPONSE_REGULATORY"/>
    <property type="match status" value="1"/>
</dbReference>
<dbReference type="InterPro" id="IPR001789">
    <property type="entry name" value="Sig_transdc_resp-reg_receiver"/>
</dbReference>
<dbReference type="Pfam" id="PF00072">
    <property type="entry name" value="Response_reg"/>
    <property type="match status" value="1"/>
</dbReference>
<dbReference type="Gene3D" id="1.10.10.60">
    <property type="entry name" value="Homeodomain-like"/>
    <property type="match status" value="2"/>
</dbReference>
<keyword evidence="3" id="KW-0804">Transcription</keyword>
<evidence type="ECO:0000313" key="7">
    <source>
        <dbReference type="EMBL" id="OXM17008.1"/>
    </source>
</evidence>
<keyword evidence="1" id="KW-0805">Transcription regulation</keyword>
<evidence type="ECO:0000259" key="6">
    <source>
        <dbReference type="PROSITE" id="PS50110"/>
    </source>
</evidence>
<dbReference type="InterPro" id="IPR018062">
    <property type="entry name" value="HTH_AraC-typ_CS"/>
</dbReference>
<reference evidence="7 8" key="1">
    <citation type="submission" date="2017-07" db="EMBL/GenBank/DDBJ databases">
        <title>Paenibacillus herberti R33 genome sequencing and assembly.</title>
        <authorList>
            <person name="Su W."/>
        </authorList>
    </citation>
    <scope>NUCLEOTIDE SEQUENCE [LARGE SCALE GENOMIC DNA]</scope>
    <source>
        <strain evidence="7 8">R33</strain>
    </source>
</reference>
<dbReference type="Gene3D" id="3.40.50.2300">
    <property type="match status" value="1"/>
</dbReference>
<dbReference type="PANTHER" id="PTHR43280:SF2">
    <property type="entry name" value="HTH-TYPE TRANSCRIPTIONAL REGULATOR EXSA"/>
    <property type="match status" value="1"/>
</dbReference>
<dbReference type="GO" id="GO:0000160">
    <property type="term" value="P:phosphorelay signal transduction system"/>
    <property type="evidence" value="ECO:0007669"/>
    <property type="project" value="InterPro"/>
</dbReference>
<keyword evidence="8" id="KW-1185">Reference proteome</keyword>
<dbReference type="CDD" id="cd17536">
    <property type="entry name" value="REC_YesN-like"/>
    <property type="match status" value="1"/>
</dbReference>
<accession>A0A229P4G9</accession>
<dbReference type="SMART" id="SM00448">
    <property type="entry name" value="REC"/>
    <property type="match status" value="1"/>
</dbReference>
<feature type="domain" description="Response regulatory" evidence="6">
    <location>
        <begin position="5"/>
        <end position="122"/>
    </location>
</feature>
<keyword evidence="2" id="KW-0238">DNA-binding</keyword>
<dbReference type="Pfam" id="PF12833">
    <property type="entry name" value="HTH_18"/>
    <property type="match status" value="1"/>
</dbReference>
<evidence type="ECO:0000256" key="2">
    <source>
        <dbReference type="ARBA" id="ARBA00023125"/>
    </source>
</evidence>
<dbReference type="RefSeq" id="WP_089524085.1">
    <property type="nucleotide sequence ID" value="NZ_NMUQ01000001.1"/>
</dbReference>
<feature type="modified residue" description="4-aspartylphosphate" evidence="4">
    <location>
        <position position="57"/>
    </location>
</feature>
<evidence type="ECO:0000259" key="5">
    <source>
        <dbReference type="PROSITE" id="PS01124"/>
    </source>
</evidence>
<evidence type="ECO:0000256" key="4">
    <source>
        <dbReference type="PROSITE-ProRule" id="PRU00169"/>
    </source>
</evidence>
<dbReference type="OrthoDB" id="2666291at2"/>
<proteinExistence type="predicted"/>
<dbReference type="InterPro" id="IPR011006">
    <property type="entry name" value="CheY-like_superfamily"/>
</dbReference>
<dbReference type="PANTHER" id="PTHR43280">
    <property type="entry name" value="ARAC-FAMILY TRANSCRIPTIONAL REGULATOR"/>
    <property type="match status" value="1"/>
</dbReference>
<dbReference type="InterPro" id="IPR018060">
    <property type="entry name" value="HTH_AraC"/>
</dbReference>
<dbReference type="AlphaFoldDB" id="A0A229P4G9"/>
<comment type="caution">
    <text evidence="7">The sequence shown here is derived from an EMBL/GenBank/DDBJ whole genome shotgun (WGS) entry which is preliminary data.</text>
</comment>
<dbReference type="SMART" id="SM00342">
    <property type="entry name" value="HTH_ARAC"/>
    <property type="match status" value="1"/>
</dbReference>
<keyword evidence="4" id="KW-0597">Phosphoprotein</keyword>
<dbReference type="GO" id="GO:0003700">
    <property type="term" value="F:DNA-binding transcription factor activity"/>
    <property type="evidence" value="ECO:0007669"/>
    <property type="project" value="InterPro"/>
</dbReference>
<dbReference type="Proteomes" id="UP000215145">
    <property type="component" value="Unassembled WGS sequence"/>
</dbReference>
<gene>
    <name evidence="7" type="ORF">CGZ75_10350</name>
</gene>
<organism evidence="7 8">
    <name type="scientific">Paenibacillus herberti</name>
    <dbReference type="NCBI Taxonomy" id="1619309"/>
    <lineage>
        <taxon>Bacteria</taxon>
        <taxon>Bacillati</taxon>
        <taxon>Bacillota</taxon>
        <taxon>Bacilli</taxon>
        <taxon>Bacillales</taxon>
        <taxon>Paenibacillaceae</taxon>
        <taxon>Paenibacillus</taxon>
    </lineage>
</organism>
<protein>
    <recommendedName>
        <fullName evidence="9">DNA-binding response regulator</fullName>
    </recommendedName>
</protein>
<dbReference type="PROSITE" id="PS00041">
    <property type="entry name" value="HTH_ARAC_FAMILY_1"/>
    <property type="match status" value="1"/>
</dbReference>
<evidence type="ECO:0008006" key="9">
    <source>
        <dbReference type="Google" id="ProtNLM"/>
    </source>
</evidence>
<evidence type="ECO:0000256" key="3">
    <source>
        <dbReference type="ARBA" id="ARBA00023163"/>
    </source>
</evidence>
<evidence type="ECO:0000313" key="8">
    <source>
        <dbReference type="Proteomes" id="UP000215145"/>
    </source>
</evidence>
<dbReference type="PROSITE" id="PS01124">
    <property type="entry name" value="HTH_ARAC_FAMILY_2"/>
    <property type="match status" value="1"/>
</dbReference>
<sequence length="253" mass="28980">MDLYKLLIVDDEWMISDSLRSMEEWKERNIEVIGTAANGEEAIQLLEQQHVDFMITDIHMPDMDGLQLLQHVYEQMPSLQVVVISGHTEFSYAHKALKYKAKGYVLKPLDTDELLSIIDEMIANAVTTAAATKSHPMEPMSLTYQESIVLRAKSFIKDHMDQPISLVDAADEVRLTAHYFGQMFKAVTGETFLAYLTKVRMNKACELLKNPELKLYDICRLVGYVEANYFSKVFQKTKGLSPKDFRQNYLNSP</sequence>
<name>A0A229P4G9_9BACL</name>
<dbReference type="EMBL" id="NMUQ01000001">
    <property type="protein sequence ID" value="OXM17008.1"/>
    <property type="molecule type" value="Genomic_DNA"/>
</dbReference>
<evidence type="ECO:0000256" key="1">
    <source>
        <dbReference type="ARBA" id="ARBA00023015"/>
    </source>
</evidence>
<dbReference type="SUPFAM" id="SSF52172">
    <property type="entry name" value="CheY-like"/>
    <property type="match status" value="1"/>
</dbReference>
<dbReference type="GO" id="GO:0043565">
    <property type="term" value="F:sequence-specific DNA binding"/>
    <property type="evidence" value="ECO:0007669"/>
    <property type="project" value="InterPro"/>
</dbReference>
<dbReference type="SUPFAM" id="SSF46689">
    <property type="entry name" value="Homeodomain-like"/>
    <property type="match status" value="2"/>
</dbReference>